<keyword evidence="3 7" id="KW-1133">Transmembrane helix</keyword>
<dbReference type="Proteomes" id="UP000183809">
    <property type="component" value="Unassembled WGS sequence"/>
</dbReference>
<feature type="compositionally biased region" description="Basic and acidic residues" evidence="6">
    <location>
        <begin position="394"/>
        <end position="403"/>
    </location>
</feature>
<evidence type="ECO:0000256" key="5">
    <source>
        <dbReference type="ARBA" id="ARBA00038359"/>
    </source>
</evidence>
<comment type="similarity">
    <text evidence="5">Belongs to the SAT4 family.</text>
</comment>
<keyword evidence="2 7" id="KW-0812">Transmembrane</keyword>
<reference evidence="9 10" key="1">
    <citation type="submission" date="2016-10" db="EMBL/GenBank/DDBJ databases">
        <title>Proteomics and genomics reveal pathogen-plant mechanisms compatible with a hemibiotrophic lifestyle of Diplodia corticola.</title>
        <authorList>
            <person name="Fernandes I."/>
            <person name="De Jonge R."/>
            <person name="Van De Peer Y."/>
            <person name="Devreese B."/>
            <person name="Alves A."/>
            <person name="Esteves A.C."/>
        </authorList>
    </citation>
    <scope>NUCLEOTIDE SEQUENCE [LARGE SCALE GENOMIC DNA]</scope>
    <source>
        <strain evidence="9 10">CBS 112549</strain>
    </source>
</reference>
<feature type="transmembrane region" description="Helical" evidence="7">
    <location>
        <begin position="166"/>
        <end position="188"/>
    </location>
</feature>
<feature type="transmembrane region" description="Helical" evidence="7">
    <location>
        <begin position="122"/>
        <end position="143"/>
    </location>
</feature>
<evidence type="ECO:0000256" key="2">
    <source>
        <dbReference type="ARBA" id="ARBA00022692"/>
    </source>
</evidence>
<evidence type="ECO:0000256" key="4">
    <source>
        <dbReference type="ARBA" id="ARBA00023136"/>
    </source>
</evidence>
<protein>
    <recommendedName>
        <fullName evidence="8">Rhodopsin domain-containing protein</fullName>
    </recommendedName>
</protein>
<comment type="subcellular location">
    <subcellularLocation>
        <location evidence="1">Membrane</location>
        <topology evidence="1">Multi-pass membrane protein</topology>
    </subcellularLocation>
</comment>
<keyword evidence="4 7" id="KW-0472">Membrane</keyword>
<evidence type="ECO:0000256" key="7">
    <source>
        <dbReference type="SAM" id="Phobius"/>
    </source>
</evidence>
<feature type="compositionally biased region" description="Low complexity" evidence="6">
    <location>
        <begin position="227"/>
        <end position="246"/>
    </location>
</feature>
<dbReference type="OrthoDB" id="3897607at2759"/>
<feature type="region of interest" description="Disordered" evidence="6">
    <location>
        <begin position="227"/>
        <end position="261"/>
    </location>
</feature>
<feature type="transmembrane region" description="Helical" evidence="7">
    <location>
        <begin position="200"/>
        <end position="222"/>
    </location>
</feature>
<dbReference type="EMBL" id="MNUE01000014">
    <property type="protein sequence ID" value="OJD36029.1"/>
    <property type="molecule type" value="Genomic_DNA"/>
</dbReference>
<evidence type="ECO:0000259" key="8">
    <source>
        <dbReference type="Pfam" id="PF20684"/>
    </source>
</evidence>
<evidence type="ECO:0000256" key="3">
    <source>
        <dbReference type="ARBA" id="ARBA00022989"/>
    </source>
</evidence>
<keyword evidence="10" id="KW-1185">Reference proteome</keyword>
<evidence type="ECO:0000256" key="6">
    <source>
        <dbReference type="SAM" id="MobiDB-lite"/>
    </source>
</evidence>
<organism evidence="9 10">
    <name type="scientific">Diplodia corticola</name>
    <dbReference type="NCBI Taxonomy" id="236234"/>
    <lineage>
        <taxon>Eukaryota</taxon>
        <taxon>Fungi</taxon>
        <taxon>Dikarya</taxon>
        <taxon>Ascomycota</taxon>
        <taxon>Pezizomycotina</taxon>
        <taxon>Dothideomycetes</taxon>
        <taxon>Dothideomycetes incertae sedis</taxon>
        <taxon>Botryosphaeriales</taxon>
        <taxon>Botryosphaeriaceae</taxon>
        <taxon>Diplodia</taxon>
    </lineage>
</organism>
<proteinExistence type="inferred from homology"/>
<evidence type="ECO:0000256" key="1">
    <source>
        <dbReference type="ARBA" id="ARBA00004141"/>
    </source>
</evidence>
<feature type="transmembrane region" description="Helical" evidence="7">
    <location>
        <begin position="43"/>
        <end position="69"/>
    </location>
</feature>
<feature type="region of interest" description="Disordered" evidence="6">
    <location>
        <begin position="384"/>
        <end position="403"/>
    </location>
</feature>
<sequence>MGIQTHVEDLEPVSWALMALAILLVIVRLTIRYTATRELRTEDIMVGAAMLMDIGATVALALAVQLGGLGKHRATLTQQQNDARTKANYAQHLLYIAVIATAKISMTIFFRRLAVKKIHHRITWALAVVIALWAISAELVVAFQCPMPHPWDPTAYPAGSCLPEKIWLYVVVVDCLTEALIMALPFWIIWNVRIPRRKKWLIQTLFAFRIVVIAASITRYIASQARSTSPSSSTTTSSTTTTARAAAPPPAAQPAAPAAAPFDTSYDQTGYWLWTDLHSTIAIIAACIPALKPFLEWSAGRIAGTMAASSSASASAAAASSSLSGGGRAGGGGSGYSASRYGGFRRSKSKTRGYGCGGDAGRDGYEGDDDGGKVYRMRAFSVGGGGGGRGGKVGRKETKGYHDGVDSMDRVVVVQGGGDDYHMRRECSCESVAETEASEAGIIAGAERKAKWEATSSDGCPHMSPTRTAADYDVGGERGLHAL</sequence>
<feature type="region of interest" description="Disordered" evidence="6">
    <location>
        <begin position="453"/>
        <end position="475"/>
    </location>
</feature>
<feature type="domain" description="Rhodopsin" evidence="8">
    <location>
        <begin position="27"/>
        <end position="238"/>
    </location>
</feature>
<gene>
    <name evidence="9" type="ORF">BKCO1_1400065</name>
</gene>
<feature type="transmembrane region" description="Helical" evidence="7">
    <location>
        <begin position="89"/>
        <end position="110"/>
    </location>
</feature>
<feature type="transmembrane region" description="Helical" evidence="7">
    <location>
        <begin position="12"/>
        <end position="31"/>
    </location>
</feature>
<dbReference type="InterPro" id="IPR052337">
    <property type="entry name" value="SAT4-like"/>
</dbReference>
<dbReference type="Pfam" id="PF20684">
    <property type="entry name" value="Fung_rhodopsin"/>
    <property type="match status" value="1"/>
</dbReference>
<dbReference type="InterPro" id="IPR049326">
    <property type="entry name" value="Rhodopsin_dom_fungi"/>
</dbReference>
<dbReference type="RefSeq" id="XP_020132289.1">
    <property type="nucleotide sequence ID" value="XM_020271143.1"/>
</dbReference>
<accession>A0A1J9S8W6</accession>
<dbReference type="PANTHER" id="PTHR33048:SF123">
    <property type="entry name" value="INTEGRAL MEMBRANE PROTEIN"/>
    <property type="match status" value="1"/>
</dbReference>
<dbReference type="PANTHER" id="PTHR33048">
    <property type="entry name" value="PTH11-LIKE INTEGRAL MEMBRANE PROTEIN (AFU_ORTHOLOGUE AFUA_5G11245)"/>
    <property type="match status" value="1"/>
</dbReference>
<evidence type="ECO:0000313" key="10">
    <source>
        <dbReference type="Proteomes" id="UP000183809"/>
    </source>
</evidence>
<comment type="caution">
    <text evidence="9">The sequence shown here is derived from an EMBL/GenBank/DDBJ whole genome shotgun (WGS) entry which is preliminary data.</text>
</comment>
<dbReference type="GO" id="GO:0016020">
    <property type="term" value="C:membrane"/>
    <property type="evidence" value="ECO:0007669"/>
    <property type="project" value="UniProtKB-SubCell"/>
</dbReference>
<dbReference type="STRING" id="236234.A0A1J9S8W6"/>
<dbReference type="AlphaFoldDB" id="A0A1J9S8W6"/>
<dbReference type="GeneID" id="31011402"/>
<name>A0A1J9S8W6_9PEZI</name>
<evidence type="ECO:0000313" key="9">
    <source>
        <dbReference type="EMBL" id="OJD36029.1"/>
    </source>
</evidence>